<dbReference type="EMBL" id="PP955094">
    <property type="protein sequence ID" value="XCH39284.1"/>
    <property type="molecule type" value="Genomic_DNA"/>
</dbReference>
<reference evidence="1" key="1">
    <citation type="submission" date="2024-06" db="EMBL/GenBank/DDBJ databases">
        <title>North American crayfish harbour diverse members of the Nudiviridae.</title>
        <authorList>
            <person name="Stratton C."/>
            <person name="Bojko J."/>
        </authorList>
    </citation>
    <scope>NUCLEOTIDE SEQUENCE</scope>
    <source>
        <strain evidence="1">142H</strain>
    </source>
</reference>
<organism evidence="1">
    <name type="scientific">Faxonius propinquus nudivirus</name>
    <dbReference type="NCBI Taxonomy" id="3139431"/>
    <lineage>
        <taxon>Viruses</taxon>
        <taxon>Viruses incertae sedis</taxon>
        <taxon>Naldaviricetes</taxon>
        <taxon>Lefavirales</taxon>
        <taxon>Nudiviridae</taxon>
    </lineage>
</organism>
<protein>
    <submittedName>
        <fullName evidence="1">Uncharacterized protein</fullName>
    </submittedName>
</protein>
<evidence type="ECO:0000313" key="1">
    <source>
        <dbReference type="EMBL" id="XCH39284.1"/>
    </source>
</evidence>
<accession>A0AAU8GF14</accession>
<proteinExistence type="predicted"/>
<sequence>MPFKSIIDDIDNVTILNNIIENALNHQNIFERKTPMWEFDLWKPNDLNDFMIILNDIDRLYYIKYDNEDIAEYELLIRMKYKNTYVFVEMIAGCDISFDVCGYGLLYICLEPSIFFSTNKIEYNKDLVFLSLLEDGYDITKNDLIKHKKEWDF</sequence>
<gene>
    <name evidence="1" type="ORF">FpNV_039</name>
</gene>
<name>A0AAU8GF14_9VIRU</name>